<proteinExistence type="predicted"/>
<dbReference type="EMBL" id="BPLF01000001">
    <property type="protein sequence ID" value="GIX61287.1"/>
    <property type="molecule type" value="Genomic_DNA"/>
</dbReference>
<organism evidence="2 3">
    <name type="scientific">Babesia caballi</name>
    <dbReference type="NCBI Taxonomy" id="5871"/>
    <lineage>
        <taxon>Eukaryota</taxon>
        <taxon>Sar</taxon>
        <taxon>Alveolata</taxon>
        <taxon>Apicomplexa</taxon>
        <taxon>Aconoidasida</taxon>
        <taxon>Piroplasmida</taxon>
        <taxon>Babesiidae</taxon>
        <taxon>Babesia</taxon>
    </lineage>
</organism>
<feature type="region of interest" description="Disordered" evidence="1">
    <location>
        <begin position="55"/>
        <end position="82"/>
    </location>
</feature>
<feature type="region of interest" description="Disordered" evidence="1">
    <location>
        <begin position="1"/>
        <end position="22"/>
    </location>
</feature>
<name>A0AAV4LNV2_BABCB</name>
<sequence length="130" mass="13818">MIPRAPSPPSADTHGSAAAPVCAGRRTQPIAVARRFIATELSADTEARVFRADAEVTPRRTRTSNRSRPATRAAESTPPAARTQIAAARDAVECRAPCRGCAIRSDQPAFRRARADAAGDGSMVVPARRR</sequence>
<feature type="region of interest" description="Disordered" evidence="1">
    <location>
        <begin position="109"/>
        <end position="130"/>
    </location>
</feature>
<feature type="compositionally biased region" description="Low complexity" evidence="1">
    <location>
        <begin position="66"/>
        <end position="82"/>
    </location>
</feature>
<evidence type="ECO:0000313" key="2">
    <source>
        <dbReference type="EMBL" id="GIX61287.1"/>
    </source>
</evidence>
<dbReference type="RefSeq" id="XP_067713358.1">
    <property type="nucleotide sequence ID" value="XM_067857257.1"/>
</dbReference>
<evidence type="ECO:0000313" key="3">
    <source>
        <dbReference type="Proteomes" id="UP001497744"/>
    </source>
</evidence>
<gene>
    <name evidence="2" type="ORF">BcabD6B2_07220</name>
</gene>
<accession>A0AAV4LNV2</accession>
<reference evidence="2 3" key="1">
    <citation type="submission" date="2021-06" db="EMBL/GenBank/DDBJ databases">
        <title>Genome sequence of Babesia caballi.</title>
        <authorList>
            <person name="Yamagishi J."/>
            <person name="Kidaka T."/>
            <person name="Ochi A."/>
        </authorList>
    </citation>
    <scope>NUCLEOTIDE SEQUENCE [LARGE SCALE GENOMIC DNA]</scope>
    <source>
        <strain evidence="2">USDA-D6B2</strain>
    </source>
</reference>
<evidence type="ECO:0000256" key="1">
    <source>
        <dbReference type="SAM" id="MobiDB-lite"/>
    </source>
</evidence>
<keyword evidence="3" id="KW-1185">Reference proteome</keyword>
<protein>
    <submittedName>
        <fullName evidence="2">DNA repair protein RecO</fullName>
    </submittedName>
</protein>
<dbReference type="AlphaFoldDB" id="A0AAV4LNV2"/>
<dbReference type="GeneID" id="94192770"/>
<comment type="caution">
    <text evidence="2">The sequence shown here is derived from an EMBL/GenBank/DDBJ whole genome shotgun (WGS) entry which is preliminary data.</text>
</comment>
<dbReference type="Proteomes" id="UP001497744">
    <property type="component" value="Unassembled WGS sequence"/>
</dbReference>